<feature type="domain" description="NusG-like N-terminal" evidence="4">
    <location>
        <begin position="7"/>
        <end position="98"/>
    </location>
</feature>
<dbReference type="Pfam" id="PF02357">
    <property type="entry name" value="NusG"/>
    <property type="match status" value="1"/>
</dbReference>
<dbReference type="InterPro" id="IPR006645">
    <property type="entry name" value="NGN-like_dom"/>
</dbReference>
<dbReference type="SUPFAM" id="SSF82679">
    <property type="entry name" value="N-utilization substance G protein NusG, N-terminal domain"/>
    <property type="match status" value="1"/>
</dbReference>
<sequence>MGSDNLNWYIIRTKPRKENIVRSAVELRGLPALTPKVHTFRIVNGKKQRVEAFLLSTYVFVQCDNTSTNDLEFIPGSIGLLKHNNIPIYLRSSDIERLHNLCKLNVPPEVCSDFEVGQNVVICNGPLIGVEGEIINSSKQYLYVRSGIQCLTFKVDIRVNEIIVKDSKQIR</sequence>
<comment type="caution">
    <text evidence="5">The sequence shown here is derived from an EMBL/GenBank/DDBJ whole genome shotgun (WGS) entry which is preliminary data.</text>
</comment>
<gene>
    <name evidence="5" type="primary">rfaH_8</name>
    <name evidence="5" type="ORF">SDC9_122406</name>
</gene>
<keyword evidence="1" id="KW-0889">Transcription antitermination</keyword>
<protein>
    <submittedName>
        <fullName evidence="5">Transcription antitermination protein RfaH</fullName>
    </submittedName>
</protein>
<dbReference type="InterPro" id="IPR043425">
    <property type="entry name" value="NusG-like"/>
</dbReference>
<reference evidence="5" key="1">
    <citation type="submission" date="2019-08" db="EMBL/GenBank/DDBJ databases">
        <authorList>
            <person name="Kucharzyk K."/>
            <person name="Murdoch R.W."/>
            <person name="Higgins S."/>
            <person name="Loffler F."/>
        </authorList>
    </citation>
    <scope>NUCLEOTIDE SEQUENCE</scope>
</reference>
<dbReference type="GO" id="GO:0031564">
    <property type="term" value="P:transcription antitermination"/>
    <property type="evidence" value="ECO:0007669"/>
    <property type="project" value="UniProtKB-KW"/>
</dbReference>
<proteinExistence type="predicted"/>
<evidence type="ECO:0000313" key="5">
    <source>
        <dbReference type="EMBL" id="MPM75413.1"/>
    </source>
</evidence>
<dbReference type="InterPro" id="IPR036735">
    <property type="entry name" value="NGN_dom_sf"/>
</dbReference>
<evidence type="ECO:0000256" key="2">
    <source>
        <dbReference type="ARBA" id="ARBA00023015"/>
    </source>
</evidence>
<organism evidence="5">
    <name type="scientific">bioreactor metagenome</name>
    <dbReference type="NCBI Taxonomy" id="1076179"/>
    <lineage>
        <taxon>unclassified sequences</taxon>
        <taxon>metagenomes</taxon>
        <taxon>ecological metagenomes</taxon>
    </lineage>
</organism>
<dbReference type="GO" id="GO:0006354">
    <property type="term" value="P:DNA-templated transcription elongation"/>
    <property type="evidence" value="ECO:0007669"/>
    <property type="project" value="InterPro"/>
</dbReference>
<evidence type="ECO:0000256" key="1">
    <source>
        <dbReference type="ARBA" id="ARBA00022814"/>
    </source>
</evidence>
<keyword evidence="2" id="KW-0805">Transcription regulation</keyword>
<name>A0A645CET1_9ZZZZ</name>
<evidence type="ECO:0000256" key="3">
    <source>
        <dbReference type="ARBA" id="ARBA00023163"/>
    </source>
</evidence>
<evidence type="ECO:0000259" key="4">
    <source>
        <dbReference type="Pfam" id="PF02357"/>
    </source>
</evidence>
<dbReference type="AlphaFoldDB" id="A0A645CET1"/>
<keyword evidence="3" id="KW-0804">Transcription</keyword>
<accession>A0A645CET1</accession>
<dbReference type="PANTHER" id="PTHR30265:SF4">
    <property type="entry name" value="KOW MOTIF FAMILY PROTEIN, EXPRESSED"/>
    <property type="match status" value="1"/>
</dbReference>
<dbReference type="Gene3D" id="3.30.70.940">
    <property type="entry name" value="NusG, N-terminal domain"/>
    <property type="match status" value="1"/>
</dbReference>
<dbReference type="EMBL" id="VSSQ01026611">
    <property type="protein sequence ID" value="MPM75413.1"/>
    <property type="molecule type" value="Genomic_DNA"/>
</dbReference>
<dbReference type="PANTHER" id="PTHR30265">
    <property type="entry name" value="RHO-INTERACTING TRANSCRIPTION TERMINATION FACTOR NUSG"/>
    <property type="match status" value="1"/>
</dbReference>